<keyword evidence="2" id="KW-1185">Reference proteome</keyword>
<reference evidence="1" key="1">
    <citation type="journal article" date="2014" name="Int. J. Syst. Evol. Microbiol.">
        <title>Complete genome sequence of Corynebacterium casei LMG S-19264T (=DSM 44701T), isolated from a smear-ripened cheese.</title>
        <authorList>
            <consortium name="US DOE Joint Genome Institute (JGI-PGF)"/>
            <person name="Walter F."/>
            <person name="Albersmeier A."/>
            <person name="Kalinowski J."/>
            <person name="Ruckert C."/>
        </authorList>
    </citation>
    <scope>NUCLEOTIDE SEQUENCE</scope>
    <source>
        <strain evidence="1">JCM 4477</strain>
    </source>
</reference>
<comment type="caution">
    <text evidence="1">The sequence shown here is derived from an EMBL/GenBank/DDBJ whole genome shotgun (WGS) entry which is preliminary data.</text>
</comment>
<evidence type="ECO:0000313" key="1">
    <source>
        <dbReference type="EMBL" id="GHE83371.1"/>
    </source>
</evidence>
<reference evidence="1" key="2">
    <citation type="submission" date="2020-09" db="EMBL/GenBank/DDBJ databases">
        <authorList>
            <person name="Sun Q."/>
            <person name="Ohkuma M."/>
        </authorList>
    </citation>
    <scope>NUCLEOTIDE SEQUENCE</scope>
    <source>
        <strain evidence="1">JCM 4477</strain>
    </source>
</reference>
<name>A0A919DVU2_9ACTN</name>
<dbReference type="Proteomes" id="UP000630718">
    <property type="component" value="Unassembled WGS sequence"/>
</dbReference>
<protein>
    <submittedName>
        <fullName evidence="1">Uncharacterized protein</fullName>
    </submittedName>
</protein>
<dbReference type="EMBL" id="BNBI01000001">
    <property type="protein sequence ID" value="GHE83371.1"/>
    <property type="molecule type" value="Genomic_DNA"/>
</dbReference>
<sequence>MIPVDAARPRQYGPLLGVAQYRPRDGKEGLMPWDMSVCKWGVPADFTDDDALAAVKAADFTKSVFVNTSAKERKTRQAYTYVTVKGYRLCVVGHLHQQPDGSNPGSGNCFIPGWENWDVKTASDVVAVIAKLPDGGTWLDDERYPHPAV</sequence>
<dbReference type="AlphaFoldDB" id="A0A919DVU2"/>
<gene>
    <name evidence="1" type="ORF">GCM10018772_02160</name>
</gene>
<organism evidence="1 2">
    <name type="scientific">Streptomyces fumanus</name>
    <dbReference type="NCBI Taxonomy" id="67302"/>
    <lineage>
        <taxon>Bacteria</taxon>
        <taxon>Bacillati</taxon>
        <taxon>Actinomycetota</taxon>
        <taxon>Actinomycetes</taxon>
        <taxon>Kitasatosporales</taxon>
        <taxon>Streptomycetaceae</taxon>
        <taxon>Streptomyces</taxon>
    </lineage>
</organism>
<evidence type="ECO:0000313" key="2">
    <source>
        <dbReference type="Proteomes" id="UP000630718"/>
    </source>
</evidence>
<proteinExistence type="predicted"/>
<accession>A0A919DVU2</accession>